<dbReference type="InterPro" id="IPR000719">
    <property type="entry name" value="Prot_kinase_dom"/>
</dbReference>
<dbReference type="Gene3D" id="1.10.510.10">
    <property type="entry name" value="Transferase(Phosphotransferase) domain 1"/>
    <property type="match status" value="1"/>
</dbReference>
<evidence type="ECO:0000313" key="4">
    <source>
        <dbReference type="Proteomes" id="UP001157938"/>
    </source>
</evidence>
<evidence type="ECO:0000313" key="3">
    <source>
        <dbReference type="EMBL" id="CAI5706273.1"/>
    </source>
</evidence>
<dbReference type="PROSITE" id="PS50011">
    <property type="entry name" value="PROTEIN_KINASE_DOM"/>
    <property type="match status" value="1"/>
</dbReference>
<dbReference type="InterPro" id="IPR011009">
    <property type="entry name" value="Kinase-like_dom_sf"/>
</dbReference>
<accession>A0AAV0SVD1</accession>
<gene>
    <name evidence="2" type="ORF">PFR001_LOCUS4690</name>
    <name evidence="3" type="ORF">PFR002_LOCUS973</name>
</gene>
<dbReference type="Proteomes" id="UP001159659">
    <property type="component" value="Unassembled WGS sequence"/>
</dbReference>
<dbReference type="GO" id="GO:0005524">
    <property type="term" value="F:ATP binding"/>
    <property type="evidence" value="ECO:0007669"/>
    <property type="project" value="InterPro"/>
</dbReference>
<evidence type="ECO:0000313" key="5">
    <source>
        <dbReference type="Proteomes" id="UP001159659"/>
    </source>
</evidence>
<dbReference type="AlphaFoldDB" id="A0AAV0SVD1"/>
<dbReference type="Pfam" id="PF07714">
    <property type="entry name" value="PK_Tyr_Ser-Thr"/>
    <property type="match status" value="1"/>
</dbReference>
<dbReference type="SUPFAM" id="SSF56112">
    <property type="entry name" value="Protein kinase-like (PK-like)"/>
    <property type="match status" value="1"/>
</dbReference>
<reference evidence="3" key="2">
    <citation type="submission" date="2022-12" db="EMBL/GenBank/DDBJ databases">
        <authorList>
            <person name="Webb A."/>
        </authorList>
    </citation>
    <scope>NUCLEOTIDE SEQUENCE</scope>
    <source>
        <strain evidence="3">Pf2</strain>
    </source>
</reference>
<evidence type="ECO:0000259" key="1">
    <source>
        <dbReference type="PROSITE" id="PS50011"/>
    </source>
</evidence>
<organism evidence="3 5">
    <name type="scientific">Peronospora farinosa</name>
    <dbReference type="NCBI Taxonomy" id="134698"/>
    <lineage>
        <taxon>Eukaryota</taxon>
        <taxon>Sar</taxon>
        <taxon>Stramenopiles</taxon>
        <taxon>Oomycota</taxon>
        <taxon>Peronosporomycetes</taxon>
        <taxon>Peronosporales</taxon>
        <taxon>Peronosporaceae</taxon>
        <taxon>Peronospora</taxon>
    </lineage>
</organism>
<proteinExistence type="predicted"/>
<reference evidence="2 4" key="1">
    <citation type="submission" date="2021-11" db="EMBL/GenBank/DDBJ databases">
        <authorList>
            <person name="Islam A."/>
            <person name="Islam S."/>
            <person name="Flora M.S."/>
            <person name="Rahman M."/>
            <person name="Ziaur R.M."/>
            <person name="Epstein J.H."/>
            <person name="Hassan M."/>
            <person name="Klassen M."/>
            <person name="Woodard K."/>
            <person name="Webb A."/>
            <person name="Webby R.J."/>
            <person name="El Zowalaty M.E."/>
        </authorList>
    </citation>
    <scope>NUCLEOTIDE SEQUENCE [LARGE SCALE GENOMIC DNA]</scope>
    <source>
        <strain evidence="2">Pf1</strain>
    </source>
</reference>
<dbReference type="EMBL" id="CANTFK010000085">
    <property type="protein sequence ID" value="CAI5706273.1"/>
    <property type="molecule type" value="Genomic_DNA"/>
</dbReference>
<feature type="domain" description="Protein kinase" evidence="1">
    <location>
        <begin position="51"/>
        <end position="226"/>
    </location>
</feature>
<dbReference type="EMBL" id="CAKLBC010001050">
    <property type="protein sequence ID" value="CAH0489267.1"/>
    <property type="molecule type" value="Genomic_DNA"/>
</dbReference>
<sequence>MFCFTALPSNRHRVCDEWRHTKESMTVISRRRWHYLSSKNWSIIVSQWTNWKRRSLLSKGFWREVYKTGWKGRKVAAKWDKEIYMNRMDISTRHVEECASIFPICNQLNIVKLVGWCKTTAIIKYIPHQLDMLVFESKEPISVRRALELPRDASRGVAQLHDAPKAPFAHTDLQVRQFLVDTDGTWKLNDFNRVKDAGLRLVDGVPSGEKLADEIERILASYRDSR</sequence>
<dbReference type="Proteomes" id="UP001157938">
    <property type="component" value="Unassembled WGS sequence"/>
</dbReference>
<keyword evidence="4" id="KW-1185">Reference proteome</keyword>
<evidence type="ECO:0000313" key="2">
    <source>
        <dbReference type="EMBL" id="CAH0489267.1"/>
    </source>
</evidence>
<dbReference type="Gene3D" id="3.30.200.20">
    <property type="entry name" value="Phosphorylase Kinase, domain 1"/>
    <property type="match status" value="1"/>
</dbReference>
<name>A0AAV0SVD1_9STRA</name>
<dbReference type="InterPro" id="IPR001245">
    <property type="entry name" value="Ser-Thr/Tyr_kinase_cat_dom"/>
</dbReference>
<comment type="caution">
    <text evidence="3">The sequence shown here is derived from an EMBL/GenBank/DDBJ whole genome shotgun (WGS) entry which is preliminary data.</text>
</comment>
<protein>
    <recommendedName>
        <fullName evidence="1">Protein kinase domain-containing protein</fullName>
    </recommendedName>
</protein>
<dbReference type="GO" id="GO:0004672">
    <property type="term" value="F:protein kinase activity"/>
    <property type="evidence" value="ECO:0007669"/>
    <property type="project" value="InterPro"/>
</dbReference>